<dbReference type="Gene3D" id="3.30.1050.10">
    <property type="entry name" value="SCP2 sterol-binding domain"/>
    <property type="match status" value="1"/>
</dbReference>
<keyword evidence="4" id="KW-1185">Reference proteome</keyword>
<dbReference type="PANTHER" id="PTHR10094">
    <property type="entry name" value="STEROL CARRIER PROTEIN 2 SCP-2 FAMILY PROTEIN"/>
    <property type="match status" value="1"/>
</dbReference>
<evidence type="ECO:0000313" key="4">
    <source>
        <dbReference type="Proteomes" id="UP000494206"/>
    </source>
</evidence>
<dbReference type="GO" id="GO:0005829">
    <property type="term" value="C:cytosol"/>
    <property type="evidence" value="ECO:0007669"/>
    <property type="project" value="TreeGrafter"/>
</dbReference>
<comment type="caution">
    <text evidence="3">The sequence shown here is derived from an EMBL/GenBank/DDBJ whole genome shotgun (WGS) entry which is preliminary data.</text>
</comment>
<dbReference type="OrthoDB" id="3592703at2759"/>
<evidence type="ECO:0000256" key="1">
    <source>
        <dbReference type="SAM" id="MobiDB-lite"/>
    </source>
</evidence>
<feature type="region of interest" description="Disordered" evidence="1">
    <location>
        <begin position="124"/>
        <end position="149"/>
    </location>
</feature>
<dbReference type="Pfam" id="PF02036">
    <property type="entry name" value="SCP2"/>
    <property type="match status" value="1"/>
</dbReference>
<dbReference type="Proteomes" id="UP000494206">
    <property type="component" value="Unassembled WGS sequence"/>
</dbReference>
<name>A0A8S1EV00_9PELO</name>
<dbReference type="AlphaFoldDB" id="A0A8S1EV00"/>
<protein>
    <recommendedName>
        <fullName evidence="2">SCP2 domain-containing protein</fullName>
    </recommendedName>
</protein>
<evidence type="ECO:0000313" key="3">
    <source>
        <dbReference type="EMBL" id="CAB3403850.1"/>
    </source>
</evidence>
<gene>
    <name evidence="3" type="ORF">CBOVIS_LOCUS6261</name>
</gene>
<feature type="domain" description="SCP2" evidence="2">
    <location>
        <begin position="21"/>
        <end position="113"/>
    </location>
</feature>
<dbReference type="SUPFAM" id="SSF55718">
    <property type="entry name" value="SCP-like"/>
    <property type="match status" value="1"/>
</dbReference>
<reference evidence="3 4" key="1">
    <citation type="submission" date="2020-04" db="EMBL/GenBank/DDBJ databases">
        <authorList>
            <person name="Laetsch R D."/>
            <person name="Stevens L."/>
            <person name="Kumar S."/>
            <person name="Blaxter L. M."/>
        </authorList>
    </citation>
    <scope>NUCLEOTIDE SEQUENCE [LARGE SCALE GENOMIC DNA]</scope>
</reference>
<dbReference type="PANTHER" id="PTHR10094:SF25">
    <property type="entry name" value="SCP2 STEROL-BINDING DOMAIN-CONTAINING PROTEIN 1"/>
    <property type="match status" value="1"/>
</dbReference>
<dbReference type="InterPro" id="IPR036527">
    <property type="entry name" value="SCP2_sterol-bd_dom_sf"/>
</dbReference>
<evidence type="ECO:0000259" key="2">
    <source>
        <dbReference type="Pfam" id="PF02036"/>
    </source>
</evidence>
<accession>A0A8S1EV00</accession>
<organism evidence="3 4">
    <name type="scientific">Caenorhabditis bovis</name>
    <dbReference type="NCBI Taxonomy" id="2654633"/>
    <lineage>
        <taxon>Eukaryota</taxon>
        <taxon>Metazoa</taxon>
        <taxon>Ecdysozoa</taxon>
        <taxon>Nematoda</taxon>
        <taxon>Chromadorea</taxon>
        <taxon>Rhabditida</taxon>
        <taxon>Rhabditina</taxon>
        <taxon>Rhabditomorpha</taxon>
        <taxon>Rhabditoidea</taxon>
        <taxon>Rhabditidae</taxon>
        <taxon>Peloderinae</taxon>
        <taxon>Caenorhabditis</taxon>
    </lineage>
</organism>
<proteinExistence type="predicted"/>
<dbReference type="EMBL" id="CADEPM010000004">
    <property type="protein sequence ID" value="CAB3403850.1"/>
    <property type="molecule type" value="Genomic_DNA"/>
</dbReference>
<dbReference type="InterPro" id="IPR003033">
    <property type="entry name" value="SCP2_sterol-bd_dom"/>
</dbReference>
<sequence>MPSKELSSNFIFGVMRSEIEEGKNEALEKIKGVIEIRITVEGIEKLVFTFDLRSRPGIAKREKLEPKPDAMMTIEDENFVKICSGDLDPVQAFIMRKFVARGDFLLMQNIVAIIGQALRNERRRRREKAAQNPVPEITAHQRAQSVEQH</sequence>